<reference evidence="8" key="7">
    <citation type="submission" date="2020-01" db="EMBL/GenBank/DDBJ databases">
        <title>Bacteria Cultured from War Wounds Associated with the Conflict in Eastern Ukraine.</title>
        <authorList>
            <person name="Snesrud E."/>
            <person name="Galac M.R."/>
            <person name="Mc Gann P."/>
            <person name="Valentine K."/>
            <person name="Viacheslav K."/>
        </authorList>
    </citation>
    <scope>NUCLEOTIDE SEQUENCE</scope>
    <source>
        <strain evidence="8">VNMU148</strain>
    </source>
</reference>
<evidence type="ECO:0000313" key="11">
    <source>
        <dbReference type="EMBL" id="RPM05435.1"/>
    </source>
</evidence>
<feature type="transmembrane region" description="Helical" evidence="5">
    <location>
        <begin position="78"/>
        <end position="100"/>
    </location>
</feature>
<dbReference type="EMBL" id="WOAD01000009">
    <property type="protein sequence ID" value="MUI35938.1"/>
    <property type="molecule type" value="Genomic_DNA"/>
</dbReference>
<evidence type="ECO:0000313" key="15">
    <source>
        <dbReference type="Proteomes" id="UP000433532"/>
    </source>
</evidence>
<dbReference type="EC" id="2.7.7.65" evidence="3"/>
<dbReference type="InterPro" id="IPR000160">
    <property type="entry name" value="GGDEF_dom"/>
</dbReference>
<dbReference type="EMBL" id="NSNE01000025">
    <property type="protein sequence ID" value="RPM05435.1"/>
    <property type="molecule type" value="Genomic_DNA"/>
</dbReference>
<dbReference type="Gene3D" id="3.30.70.270">
    <property type="match status" value="1"/>
</dbReference>
<dbReference type="EMBL" id="QORE01000102">
    <property type="protein sequence ID" value="RCI75918.1"/>
    <property type="molecule type" value="Genomic_DNA"/>
</dbReference>
<dbReference type="InterPro" id="IPR050469">
    <property type="entry name" value="Diguanylate_Cyclase"/>
</dbReference>
<dbReference type="Pfam" id="PF00990">
    <property type="entry name" value="GGDEF"/>
    <property type="match status" value="1"/>
</dbReference>
<evidence type="ECO:0000256" key="5">
    <source>
        <dbReference type="SAM" id="Phobius"/>
    </source>
</evidence>
<dbReference type="FunFam" id="3.30.70.270:FF:000001">
    <property type="entry name" value="Diguanylate cyclase domain protein"/>
    <property type="match status" value="1"/>
</dbReference>
<reference evidence="7 15" key="6">
    <citation type="submission" date="2019-11" db="EMBL/GenBank/DDBJ databases">
        <title>Genomes of ocular Pseudomonas aeruginosa isolates.</title>
        <authorList>
            <person name="Khan M."/>
            <person name="Rice S.A."/>
            <person name="Willcox M.D.P."/>
            <person name="Stapleton F."/>
        </authorList>
    </citation>
    <scope>NUCLEOTIDE SEQUENCE [LARGE SCALE GENOMIC DNA]</scope>
    <source>
        <strain evidence="7 15">PA221</strain>
    </source>
</reference>
<gene>
    <name evidence="9" type="ORF">CAZ10_21930</name>
    <name evidence="10" type="ORF">DT376_05125</name>
    <name evidence="7" type="ORF">GNQ48_13045</name>
    <name evidence="8" type="ORF">GUL26_03380</name>
    <name evidence="11" type="ORF">IPC1295_29455</name>
</gene>
<dbReference type="CDD" id="cd01949">
    <property type="entry name" value="GGDEF"/>
    <property type="match status" value="1"/>
</dbReference>
<comment type="caution">
    <text evidence="9">The sequence shown here is derived from an EMBL/GenBank/DDBJ whole genome shotgun (WGS) entry which is preliminary data.</text>
</comment>
<sequence length="389" mass="43632">MCVTQKDRLDDSRSNLYADQLNRGFRGLRFLPELERDYRRYMLEDSFALKRIALSVGMLVWLAFIGIDLLILAGPPLWGVLAVRLGVLVLLLVCGCLIMLRRHIQLMVPLSIACVLALGVGAAAVVGLAHRADPGYPYEGLLLVSFAAYFLAGLRLSQALSCALVVLLAYLGFEWWAGTQEPLGNNLLFLLFGNLIGAVGCYLLEFKSREHFLISRLLRVMADHDSLTGLHNRRSFNQHLDRLWRQAQREQKTLALLLCDVDHFKAYNDRYGHQAGDAVLQRIGAVFEANARRPLDMAVRLGGEEFALLLYGANEHEARLRAEALRAQVQALRMEHEASDTAREVTLSVGVSCLWPTPGNDLKRLYDLYEHADRALYEAKAFGRNQVVA</sequence>
<evidence type="ECO:0000313" key="7">
    <source>
        <dbReference type="EMBL" id="MUI35938.1"/>
    </source>
</evidence>
<reference evidence="11 14" key="5">
    <citation type="submission" date="2019-01" db="EMBL/GenBank/DDBJ databases">
        <title>The Pseudomonas aeruginosa pan-genome provides new insights on its population structure, horizontal gene transfer and pathogenicity.</title>
        <authorList>
            <person name="Freschi L."/>
            <person name="Vincent A.T."/>
            <person name="Jeukens J."/>
            <person name="Emond-Rheault J.-G."/>
            <person name="Kukavica-Ibrulj I."/>
            <person name="Dupont M.-J."/>
            <person name="Charette S.J."/>
            <person name="Boyle B."/>
            <person name="Levesque R.C."/>
        </authorList>
    </citation>
    <scope>NUCLEOTIDE SEQUENCE [LARGE SCALE GENOMIC DNA]</scope>
    <source>
        <strain evidence="11 14">PA-W36</strain>
    </source>
</reference>
<protein>
    <recommendedName>
        <fullName evidence="3">diguanylate cyclase</fullName>
        <ecNumber evidence="3">2.7.7.65</ecNumber>
    </recommendedName>
</protein>
<reference evidence="9" key="2">
    <citation type="submission" date="2017-05" db="EMBL/GenBank/DDBJ databases">
        <authorList>
            <person name="Song R."/>
            <person name="Chenine A.L."/>
            <person name="Ruprecht R.M."/>
        </authorList>
    </citation>
    <scope>NUCLEOTIDE SEQUENCE [LARGE SCALE GENOMIC DNA]</scope>
    <source>
        <strain evidence="9">S567_C10_BS</strain>
    </source>
</reference>
<dbReference type="PROSITE" id="PS50887">
    <property type="entry name" value="GGDEF"/>
    <property type="match status" value="1"/>
</dbReference>
<name>A0A0C7D168_PSEAI</name>
<reference evidence="11 14" key="3">
    <citation type="submission" date="2017-08" db="EMBL/GenBank/DDBJ databases">
        <authorList>
            <person name="Feschi L."/>
            <person name="Jeukens J."/>
            <person name="Emond-Rheault J.-G."/>
            <person name="Kukavica-Ibrulj I."/>
            <person name="Boyle B."/>
            <person name="Levesque R.C."/>
        </authorList>
    </citation>
    <scope>NUCLEOTIDE SEQUENCE [LARGE SCALE GENOMIC DNA]</scope>
    <source>
        <strain evidence="11 14">PA-W36</strain>
    </source>
</reference>
<accession>A0A0C7D168</accession>
<comment type="subcellular location">
    <subcellularLocation>
        <location evidence="2">Cell inner membrane</location>
    </subcellularLocation>
</comment>
<feature type="transmembrane region" description="Helical" evidence="5">
    <location>
        <begin position="52"/>
        <end position="72"/>
    </location>
</feature>
<evidence type="ECO:0000313" key="8">
    <source>
        <dbReference type="EMBL" id="MZZ11284.1"/>
    </source>
</evidence>
<dbReference type="Proteomes" id="UP000194857">
    <property type="component" value="Unassembled WGS sequence"/>
</dbReference>
<dbReference type="InterPro" id="IPR029787">
    <property type="entry name" value="Nucleotide_cyclase"/>
</dbReference>
<evidence type="ECO:0000256" key="4">
    <source>
        <dbReference type="ARBA" id="ARBA00034247"/>
    </source>
</evidence>
<evidence type="ECO:0000259" key="6">
    <source>
        <dbReference type="PROSITE" id="PS50887"/>
    </source>
</evidence>
<dbReference type="GO" id="GO:0043709">
    <property type="term" value="P:cell adhesion involved in single-species biofilm formation"/>
    <property type="evidence" value="ECO:0007669"/>
    <property type="project" value="TreeGrafter"/>
</dbReference>
<organism evidence="9 12">
    <name type="scientific">Pseudomonas aeruginosa</name>
    <dbReference type="NCBI Taxonomy" id="287"/>
    <lineage>
        <taxon>Bacteria</taxon>
        <taxon>Pseudomonadati</taxon>
        <taxon>Pseudomonadota</taxon>
        <taxon>Gammaproteobacteria</taxon>
        <taxon>Pseudomonadales</taxon>
        <taxon>Pseudomonadaceae</taxon>
        <taxon>Pseudomonas</taxon>
    </lineage>
</organism>
<keyword evidence="5" id="KW-0812">Transmembrane</keyword>
<dbReference type="Proteomes" id="UP000433532">
    <property type="component" value="Unassembled WGS sequence"/>
</dbReference>
<dbReference type="GO" id="GO:1902201">
    <property type="term" value="P:negative regulation of bacterial-type flagellum-dependent cell motility"/>
    <property type="evidence" value="ECO:0007669"/>
    <property type="project" value="TreeGrafter"/>
</dbReference>
<feature type="transmembrane region" description="Helical" evidence="5">
    <location>
        <begin position="159"/>
        <end position="177"/>
    </location>
</feature>
<reference evidence="10 13" key="4">
    <citation type="submission" date="2018-07" db="EMBL/GenBank/DDBJ databases">
        <title>Mechanisms of high-level aminoglycoside resistance among Gram-negative pathogens in Brazil.</title>
        <authorList>
            <person name="Ballaben A.S."/>
            <person name="Darini A.L.C."/>
            <person name="Doi Y."/>
        </authorList>
    </citation>
    <scope>NUCLEOTIDE SEQUENCE [LARGE SCALE GENOMIC DNA]</scope>
    <source>
        <strain evidence="10 13">B2-305</strain>
    </source>
</reference>
<accession>A0A1S1C8D4</accession>
<evidence type="ECO:0000313" key="9">
    <source>
        <dbReference type="EMBL" id="OTI58871.1"/>
    </source>
</evidence>
<dbReference type="AlphaFoldDB" id="A0A0C7D168"/>
<evidence type="ECO:0000256" key="3">
    <source>
        <dbReference type="ARBA" id="ARBA00012528"/>
    </source>
</evidence>
<dbReference type="PANTHER" id="PTHR45138">
    <property type="entry name" value="REGULATORY COMPONENTS OF SENSORY TRANSDUCTION SYSTEM"/>
    <property type="match status" value="1"/>
</dbReference>
<dbReference type="OMA" id="ICVYARY"/>
<feature type="domain" description="GGDEF" evidence="6">
    <location>
        <begin position="252"/>
        <end position="389"/>
    </location>
</feature>
<dbReference type="Proteomes" id="UP000253594">
    <property type="component" value="Unassembled WGS sequence"/>
</dbReference>
<keyword evidence="5" id="KW-1133">Transmembrane helix</keyword>
<dbReference type="PANTHER" id="PTHR45138:SF9">
    <property type="entry name" value="DIGUANYLATE CYCLASE DGCM-RELATED"/>
    <property type="match status" value="1"/>
</dbReference>
<reference evidence="12" key="1">
    <citation type="submission" date="2017-05" db="EMBL/GenBank/DDBJ databases">
        <authorList>
            <person name="Giani T."/>
            <person name="Arena F."/>
            <person name="Pollini S."/>
            <person name="Di Pilato V."/>
            <person name="D'Andrea M.M."/>
            <person name="Henrici De Angelis L."/>
            <person name="Bassetti M."/>
            <person name="Rossolini G.M."/>
        </authorList>
    </citation>
    <scope>NUCLEOTIDE SEQUENCE [LARGE SCALE GENOMIC DNA]</scope>
    <source>
        <strain evidence="12">S567_C10_BS</strain>
    </source>
</reference>
<dbReference type="InterPro" id="IPR043128">
    <property type="entry name" value="Rev_trsase/Diguanyl_cyclase"/>
</dbReference>
<dbReference type="NCBIfam" id="TIGR00254">
    <property type="entry name" value="GGDEF"/>
    <property type="match status" value="1"/>
</dbReference>
<dbReference type="SUPFAM" id="SSF55073">
    <property type="entry name" value="Nucleotide cyclase"/>
    <property type="match status" value="1"/>
</dbReference>
<feature type="transmembrane region" description="Helical" evidence="5">
    <location>
        <begin position="107"/>
        <end position="129"/>
    </location>
</feature>
<dbReference type="EMBL" id="WXZT01000001">
    <property type="protein sequence ID" value="MZZ11284.1"/>
    <property type="molecule type" value="Genomic_DNA"/>
</dbReference>
<dbReference type="SMART" id="SM00267">
    <property type="entry name" value="GGDEF"/>
    <property type="match status" value="1"/>
</dbReference>
<dbReference type="SMR" id="A0A0C7D168"/>
<dbReference type="GO" id="GO:0005886">
    <property type="term" value="C:plasma membrane"/>
    <property type="evidence" value="ECO:0007669"/>
    <property type="project" value="UniProtKB-SubCell"/>
</dbReference>
<proteinExistence type="predicted"/>
<dbReference type="Proteomes" id="UP000644192">
    <property type="component" value="Unassembled WGS sequence"/>
</dbReference>
<evidence type="ECO:0000313" key="13">
    <source>
        <dbReference type="Proteomes" id="UP000253594"/>
    </source>
</evidence>
<comment type="cofactor">
    <cofactor evidence="1">
        <name>Mg(2+)</name>
        <dbReference type="ChEBI" id="CHEBI:18420"/>
    </cofactor>
</comment>
<keyword evidence="5" id="KW-0472">Membrane</keyword>
<comment type="catalytic activity">
    <reaction evidence="4">
        <text>2 GTP = 3',3'-c-di-GMP + 2 diphosphate</text>
        <dbReference type="Rhea" id="RHEA:24898"/>
        <dbReference type="ChEBI" id="CHEBI:33019"/>
        <dbReference type="ChEBI" id="CHEBI:37565"/>
        <dbReference type="ChEBI" id="CHEBI:58805"/>
        <dbReference type="EC" id="2.7.7.65"/>
    </reaction>
</comment>
<evidence type="ECO:0000256" key="1">
    <source>
        <dbReference type="ARBA" id="ARBA00001946"/>
    </source>
</evidence>
<evidence type="ECO:0000313" key="12">
    <source>
        <dbReference type="Proteomes" id="UP000194857"/>
    </source>
</evidence>
<dbReference type="RefSeq" id="WP_003119637.1">
    <property type="nucleotide sequence ID" value="NZ_AP014651.1"/>
</dbReference>
<evidence type="ECO:0000256" key="2">
    <source>
        <dbReference type="ARBA" id="ARBA00004533"/>
    </source>
</evidence>
<dbReference type="Proteomes" id="UP000284767">
    <property type="component" value="Unassembled WGS sequence"/>
</dbReference>
<evidence type="ECO:0000313" key="10">
    <source>
        <dbReference type="EMBL" id="RCI75918.1"/>
    </source>
</evidence>
<evidence type="ECO:0000313" key="14">
    <source>
        <dbReference type="Proteomes" id="UP000284767"/>
    </source>
</evidence>
<feature type="transmembrane region" description="Helical" evidence="5">
    <location>
        <begin position="183"/>
        <end position="204"/>
    </location>
</feature>
<dbReference type="GO" id="GO:0052621">
    <property type="term" value="F:diguanylate cyclase activity"/>
    <property type="evidence" value="ECO:0007669"/>
    <property type="project" value="UniProtKB-EC"/>
</dbReference>
<dbReference type="EMBL" id="NFFZ01000012">
    <property type="protein sequence ID" value="OTI58871.1"/>
    <property type="molecule type" value="Genomic_DNA"/>
</dbReference>